<dbReference type="PROSITE" id="PS50405">
    <property type="entry name" value="GST_CTER"/>
    <property type="match status" value="1"/>
</dbReference>
<evidence type="ECO:0000256" key="3">
    <source>
        <dbReference type="PIRSR" id="PIRSR015753-3"/>
    </source>
</evidence>
<evidence type="ECO:0000256" key="2">
    <source>
        <dbReference type="PIRSR" id="PIRSR015753-2"/>
    </source>
</evidence>
<feature type="site" description="Lowers pKa of active site Cys" evidence="3">
    <location>
        <position position="306"/>
    </location>
</feature>
<evidence type="ECO:0000313" key="5">
    <source>
        <dbReference type="EMBL" id="CAD7700373.1"/>
    </source>
</evidence>
<gene>
    <name evidence="5" type="ORF">OSTQU699_LOCUS5732</name>
</gene>
<dbReference type="CDD" id="cd03190">
    <property type="entry name" value="GST_C_Omega_like"/>
    <property type="match status" value="1"/>
</dbReference>
<dbReference type="SFLD" id="SFLDG01148">
    <property type="entry name" value="Xi_(cytGST)"/>
    <property type="match status" value="1"/>
</dbReference>
<dbReference type="SFLD" id="SFLDG01206">
    <property type="entry name" value="Xi.1"/>
    <property type="match status" value="1"/>
</dbReference>
<feature type="site" description="Lowers pKa of active site Cys" evidence="3">
    <location>
        <position position="263"/>
    </location>
</feature>
<feature type="binding site" evidence="2">
    <location>
        <position position="91"/>
    </location>
    <ligand>
        <name>glutathione</name>
        <dbReference type="ChEBI" id="CHEBI:57925"/>
    </ligand>
</feature>
<evidence type="ECO:0000313" key="6">
    <source>
        <dbReference type="Proteomes" id="UP000708148"/>
    </source>
</evidence>
<dbReference type="GO" id="GO:0005737">
    <property type="term" value="C:cytoplasm"/>
    <property type="evidence" value="ECO:0007669"/>
    <property type="project" value="TreeGrafter"/>
</dbReference>
<keyword evidence="6" id="KW-1185">Reference proteome</keyword>
<dbReference type="EMBL" id="CAJHUC010001240">
    <property type="protein sequence ID" value="CAD7700373.1"/>
    <property type="molecule type" value="Genomic_DNA"/>
</dbReference>
<dbReference type="PANTHER" id="PTHR32419:SF6">
    <property type="entry name" value="GLUTATHIONE S-TRANSFERASE OMEGA-LIKE 1-RELATED"/>
    <property type="match status" value="1"/>
</dbReference>
<dbReference type="PIRSF" id="PIRSF015753">
    <property type="entry name" value="GST"/>
    <property type="match status" value="1"/>
</dbReference>
<dbReference type="SFLD" id="SFLDS00019">
    <property type="entry name" value="Glutathione_Transferase_(cytos"/>
    <property type="match status" value="1"/>
</dbReference>
<dbReference type="SUPFAM" id="SSF52833">
    <property type="entry name" value="Thioredoxin-like"/>
    <property type="match status" value="1"/>
</dbReference>
<sequence>MAQSAHTALDETSVKGEFKRVESCFRNFIEEGSRFEPEAGRYHLYISYACPWANRCLAVLRMKGLQDSIGLSIVHPTWQYTRPGKDGHSGWAFYDPSHPPIANVLGFGSFDCDGCIVDSVNGAKFIRDLYEMSNDTLGKYSVPVLWDKKEKCIVNNESSEILRMFNSKFNKFAENPYLDLCPESLMAKIDEVNDWVLPTINNGVYRCGFAQSQEAYDIAVKELFASLDRCEEILSEQRFIAGSVLTEADIRLFMTLIRFDEVYIVYFKTNKRAIREYPNIREYVKNIYQVPGMAESINMKHIKTHYYTSHPKLNHYAIIPTGSDYWWEEAHDRAKFEKH</sequence>
<dbReference type="Proteomes" id="UP000708148">
    <property type="component" value="Unassembled WGS sequence"/>
</dbReference>
<dbReference type="SUPFAM" id="SSF47616">
    <property type="entry name" value="GST C-terminal domain-like"/>
    <property type="match status" value="1"/>
</dbReference>
<dbReference type="Pfam" id="PF13410">
    <property type="entry name" value="GST_C_2"/>
    <property type="match status" value="1"/>
</dbReference>
<dbReference type="AlphaFoldDB" id="A0A8S1J3M6"/>
<dbReference type="Pfam" id="PF13409">
    <property type="entry name" value="GST_N_2"/>
    <property type="match status" value="1"/>
</dbReference>
<feature type="binding site" evidence="2">
    <location>
        <begin position="157"/>
        <end position="158"/>
    </location>
    <ligand>
        <name>glutathione</name>
        <dbReference type="ChEBI" id="CHEBI:57925"/>
    </ligand>
</feature>
<name>A0A8S1J3M6_9CHLO</name>
<accession>A0A8S1J3M6</accession>
<dbReference type="PANTHER" id="PTHR32419">
    <property type="entry name" value="GLUTATHIONYL-HYDROQUINONE REDUCTASE"/>
    <property type="match status" value="1"/>
</dbReference>
<dbReference type="InterPro" id="IPR047047">
    <property type="entry name" value="GST_Omega-like_C"/>
</dbReference>
<feature type="active site" description="Proton donor/acceptor" evidence="1">
    <location>
        <position position="205"/>
    </location>
</feature>
<proteinExistence type="predicted"/>
<feature type="domain" description="GST C-terminal" evidence="4">
    <location>
        <begin position="182"/>
        <end position="306"/>
    </location>
</feature>
<feature type="active site" description="Nucleophile" evidence="1">
    <location>
        <position position="50"/>
    </location>
</feature>
<dbReference type="InterPro" id="IPR004045">
    <property type="entry name" value="Glutathione_S-Trfase_N"/>
</dbReference>
<dbReference type="OrthoDB" id="2309723at2759"/>
<dbReference type="InterPro" id="IPR036282">
    <property type="entry name" value="Glutathione-S-Trfase_C_sf"/>
</dbReference>
<organism evidence="5 6">
    <name type="scientific">Ostreobium quekettii</name>
    <dbReference type="NCBI Taxonomy" id="121088"/>
    <lineage>
        <taxon>Eukaryota</taxon>
        <taxon>Viridiplantae</taxon>
        <taxon>Chlorophyta</taxon>
        <taxon>core chlorophytes</taxon>
        <taxon>Ulvophyceae</taxon>
        <taxon>TCBD clade</taxon>
        <taxon>Bryopsidales</taxon>
        <taxon>Ostreobineae</taxon>
        <taxon>Ostreobiaceae</taxon>
        <taxon>Ostreobium</taxon>
    </lineage>
</organism>
<comment type="caution">
    <text evidence="5">The sequence shown here is derived from an EMBL/GenBank/DDBJ whole genome shotgun (WGS) entry which is preliminary data.</text>
</comment>
<evidence type="ECO:0000259" key="4">
    <source>
        <dbReference type="PROSITE" id="PS50405"/>
    </source>
</evidence>
<protein>
    <recommendedName>
        <fullName evidence="4">GST C-terminal domain-containing protein</fullName>
    </recommendedName>
</protein>
<dbReference type="Gene3D" id="1.20.1050.10">
    <property type="match status" value="1"/>
</dbReference>
<dbReference type="InterPro" id="IPR016639">
    <property type="entry name" value="GST_Omega/GSH"/>
</dbReference>
<dbReference type="GO" id="GO:0004364">
    <property type="term" value="F:glutathione transferase activity"/>
    <property type="evidence" value="ECO:0007669"/>
    <property type="project" value="InterPro"/>
</dbReference>
<feature type="binding site" evidence="2">
    <location>
        <begin position="139"/>
        <end position="142"/>
    </location>
    <ligand>
        <name>glutathione</name>
        <dbReference type="ChEBI" id="CHEBI:57925"/>
    </ligand>
</feature>
<dbReference type="InterPro" id="IPR010987">
    <property type="entry name" value="Glutathione-S-Trfase_C-like"/>
</dbReference>
<dbReference type="InterPro" id="IPR036249">
    <property type="entry name" value="Thioredoxin-like_sf"/>
</dbReference>
<evidence type="ECO:0000256" key="1">
    <source>
        <dbReference type="PIRSR" id="PIRSR015753-1"/>
    </source>
</evidence>
<dbReference type="FunFam" id="3.40.30.10:FF:000499">
    <property type="entry name" value="Glutathione S-transferase"/>
    <property type="match status" value="1"/>
</dbReference>
<dbReference type="Gene3D" id="3.40.30.10">
    <property type="entry name" value="Glutaredoxin"/>
    <property type="match status" value="1"/>
</dbReference>
<reference evidence="5" key="1">
    <citation type="submission" date="2020-12" db="EMBL/GenBank/DDBJ databases">
        <authorList>
            <person name="Iha C."/>
        </authorList>
    </citation>
    <scope>NUCLEOTIDE SEQUENCE</scope>
</reference>
<dbReference type="InterPro" id="IPR040079">
    <property type="entry name" value="Glutathione_S-Trfase"/>
</dbReference>